<evidence type="ECO:0000313" key="4">
    <source>
        <dbReference type="Proteomes" id="UP000245938"/>
    </source>
</evidence>
<feature type="domain" description="Flagellar hook-length control protein-like C-terminal" evidence="2">
    <location>
        <begin position="305"/>
        <end position="380"/>
    </location>
</feature>
<dbReference type="Gene3D" id="3.30.750.140">
    <property type="match status" value="1"/>
</dbReference>
<organism evidence="3 4">
    <name type="scientific">Kurthia sibirica</name>
    <dbReference type="NCBI Taxonomy" id="202750"/>
    <lineage>
        <taxon>Bacteria</taxon>
        <taxon>Bacillati</taxon>
        <taxon>Bacillota</taxon>
        <taxon>Bacilli</taxon>
        <taxon>Bacillales</taxon>
        <taxon>Caryophanaceae</taxon>
        <taxon>Kurthia</taxon>
    </lineage>
</organism>
<reference evidence="3 4" key="1">
    <citation type="submission" date="2018-05" db="EMBL/GenBank/DDBJ databases">
        <title>Kurthia sibirica genome sequence.</title>
        <authorList>
            <person name="Maclea K.S."/>
            <person name="Goen A.E."/>
        </authorList>
    </citation>
    <scope>NUCLEOTIDE SEQUENCE [LARGE SCALE GENOMIC DNA]</scope>
    <source>
        <strain evidence="3 4">ATCC 49154</strain>
    </source>
</reference>
<evidence type="ECO:0000259" key="2">
    <source>
        <dbReference type="Pfam" id="PF02120"/>
    </source>
</evidence>
<name>A0A2U3AQW1_9BACL</name>
<dbReference type="Proteomes" id="UP000245938">
    <property type="component" value="Unassembled WGS sequence"/>
</dbReference>
<comment type="caution">
    <text evidence="3">The sequence shown here is derived from an EMBL/GenBank/DDBJ whole genome shotgun (WGS) entry which is preliminary data.</text>
</comment>
<proteinExistence type="predicted"/>
<dbReference type="AlphaFoldDB" id="A0A2U3AQW1"/>
<feature type="region of interest" description="Disordered" evidence="1">
    <location>
        <begin position="383"/>
        <end position="428"/>
    </location>
</feature>
<sequence length="428" mass="46301">MVNIASFDQAVQVRNQPVAPAQNTATSNQNFSNSLKTATDAQATTVIDDKITMSDSHSVVEEKVEQEDSKPLTLDFLLPTPKVEVMQEEVLGIDLAALFNATSIEDITTLMGGKFTVDSMAGQGLSTENLAQALGMTATDLQQLLTKLTGQQGPQDLWVALGKMDDQISAVLGKIAAALNGAENAILSKKDAQAAVALFKLVDLVAPKTDLLLKQELQSSQMKDWLTTLAATVTTKTTEKAVALPFANKLFNFKPIVATETQSTQQLVPTATATKATVVTMTLPTAPQAQASKFVEEFQSIMNRAQFASNAASTRLLIKLYPENLGTIRLELIQKDGVLSAKLLASTALGKQMLDSSLHQLKQGFVSQNIQLDRLEVTQALSEPNKGERGHQFGQNTPNNKGSDDEEHNDKKVENHMSFDDLLAEMEE</sequence>
<feature type="compositionally biased region" description="Basic and acidic residues" evidence="1">
    <location>
        <begin position="408"/>
        <end position="419"/>
    </location>
</feature>
<accession>A0A2U3AQW1</accession>
<dbReference type="CDD" id="cd17470">
    <property type="entry name" value="T3SS_Flik_C"/>
    <property type="match status" value="1"/>
</dbReference>
<dbReference type="EMBL" id="QFVR01000001">
    <property type="protein sequence ID" value="PWI26899.1"/>
    <property type="molecule type" value="Genomic_DNA"/>
</dbReference>
<dbReference type="RefSeq" id="WP_109304522.1">
    <property type="nucleotide sequence ID" value="NZ_BJUF01000001.1"/>
</dbReference>
<evidence type="ECO:0000313" key="3">
    <source>
        <dbReference type="EMBL" id="PWI26899.1"/>
    </source>
</evidence>
<dbReference type="OrthoDB" id="2112988at2"/>
<dbReference type="Pfam" id="PF02120">
    <property type="entry name" value="Flg_hook"/>
    <property type="match status" value="1"/>
</dbReference>
<gene>
    <name evidence="3" type="ORF">DEX24_00955</name>
</gene>
<dbReference type="InterPro" id="IPR038610">
    <property type="entry name" value="FliK-like_C_sf"/>
</dbReference>
<evidence type="ECO:0000256" key="1">
    <source>
        <dbReference type="SAM" id="MobiDB-lite"/>
    </source>
</evidence>
<keyword evidence="4" id="KW-1185">Reference proteome</keyword>
<dbReference type="InterPro" id="IPR021136">
    <property type="entry name" value="Flagellar_hook_control-like_C"/>
</dbReference>
<protein>
    <recommendedName>
        <fullName evidence="2">Flagellar hook-length control protein-like C-terminal domain-containing protein</fullName>
    </recommendedName>
</protein>